<evidence type="ECO:0000256" key="3">
    <source>
        <dbReference type="ARBA" id="ARBA00022692"/>
    </source>
</evidence>
<feature type="transmembrane region" description="Helical" evidence="6">
    <location>
        <begin position="286"/>
        <end position="310"/>
    </location>
</feature>
<feature type="transmembrane region" description="Helical" evidence="6">
    <location>
        <begin position="157"/>
        <end position="178"/>
    </location>
</feature>
<feature type="transmembrane region" description="Helical" evidence="6">
    <location>
        <begin position="263"/>
        <end position="280"/>
    </location>
</feature>
<dbReference type="PANTHER" id="PTHR39087">
    <property type="entry name" value="UPF0104 MEMBRANE PROTEIN MJ1595"/>
    <property type="match status" value="1"/>
</dbReference>
<keyword evidence="5 6" id="KW-0472">Membrane</keyword>
<sequence>MNKQEKNILKITLPLLLGVFLVWYSLSKVSISKIVEYAQNADYTYIILGVFLGLLSHLSRSYRWIFMLEPMGYKIKFGNSVMAVFATYLINYTIPRAGEVARASILTNYEGVPFEKGFGTIVAERIADMLVMLGIIAITLFLQFDFIYSFLAEKFNPVKIGIALALCVFLGLLFLRLIKRSKSKLALKIRNFANGLIEGALSIFKMKKKWAFIFHTLFIWGMYLLMFYVTSFSITELHGISAGAILIGFISASFSIAATNGGIGSYPLAIFAAFSIFGIAEEPSIAFGWIMWASQTLMVIIFGGISLIYLPIYNRKKTEETKQPAN</sequence>
<organism evidence="7 8">
    <name type="scientific">Algibacter lectus</name>
    <dbReference type="NCBI Taxonomy" id="221126"/>
    <lineage>
        <taxon>Bacteria</taxon>
        <taxon>Pseudomonadati</taxon>
        <taxon>Bacteroidota</taxon>
        <taxon>Flavobacteriia</taxon>
        <taxon>Flavobacteriales</taxon>
        <taxon>Flavobacteriaceae</taxon>
        <taxon>Algibacter</taxon>
    </lineage>
</organism>
<evidence type="ECO:0000256" key="2">
    <source>
        <dbReference type="ARBA" id="ARBA00022475"/>
    </source>
</evidence>
<keyword evidence="2" id="KW-1003">Cell membrane</keyword>
<dbReference type="Proteomes" id="UP000294824">
    <property type="component" value="Unassembled WGS sequence"/>
</dbReference>
<dbReference type="InterPro" id="IPR022791">
    <property type="entry name" value="L-PG_synthase/AglD"/>
</dbReference>
<evidence type="ECO:0000313" key="7">
    <source>
        <dbReference type="EMBL" id="TDY62566.1"/>
    </source>
</evidence>
<feature type="transmembrane region" description="Helical" evidence="6">
    <location>
        <begin position="130"/>
        <end position="151"/>
    </location>
</feature>
<dbReference type="PANTHER" id="PTHR39087:SF2">
    <property type="entry name" value="UPF0104 MEMBRANE PROTEIN MJ1595"/>
    <property type="match status" value="1"/>
</dbReference>
<evidence type="ECO:0008006" key="9">
    <source>
        <dbReference type="Google" id="ProtNLM"/>
    </source>
</evidence>
<evidence type="ECO:0000256" key="5">
    <source>
        <dbReference type="ARBA" id="ARBA00023136"/>
    </source>
</evidence>
<accession>A0A4R8MFB1</accession>
<dbReference type="NCBIfam" id="TIGR00374">
    <property type="entry name" value="flippase-like domain"/>
    <property type="match status" value="1"/>
</dbReference>
<name>A0A4R8MFB1_9FLAO</name>
<feature type="transmembrane region" description="Helical" evidence="6">
    <location>
        <begin position="210"/>
        <end position="231"/>
    </location>
</feature>
<evidence type="ECO:0000313" key="8">
    <source>
        <dbReference type="Proteomes" id="UP000294824"/>
    </source>
</evidence>
<evidence type="ECO:0000256" key="4">
    <source>
        <dbReference type="ARBA" id="ARBA00022989"/>
    </source>
</evidence>
<feature type="transmembrane region" description="Helical" evidence="6">
    <location>
        <begin position="237"/>
        <end position="256"/>
    </location>
</feature>
<protein>
    <recommendedName>
        <fullName evidence="9">Dolichol-P-glucose synthetase</fullName>
    </recommendedName>
</protein>
<dbReference type="AlphaFoldDB" id="A0A4R8MFB1"/>
<evidence type="ECO:0000256" key="1">
    <source>
        <dbReference type="ARBA" id="ARBA00004651"/>
    </source>
</evidence>
<feature type="transmembrane region" description="Helical" evidence="6">
    <location>
        <begin position="43"/>
        <end position="62"/>
    </location>
</feature>
<comment type="caution">
    <text evidence="7">The sequence shown here is derived from an EMBL/GenBank/DDBJ whole genome shotgun (WGS) entry which is preliminary data.</text>
</comment>
<dbReference type="Pfam" id="PF03706">
    <property type="entry name" value="LPG_synthase_TM"/>
    <property type="match status" value="1"/>
</dbReference>
<keyword evidence="8" id="KW-1185">Reference proteome</keyword>
<evidence type="ECO:0000256" key="6">
    <source>
        <dbReference type="SAM" id="Phobius"/>
    </source>
</evidence>
<gene>
    <name evidence="7" type="ORF">DFQ06_2410</name>
</gene>
<dbReference type="EMBL" id="SORL01000008">
    <property type="protein sequence ID" value="TDY62566.1"/>
    <property type="molecule type" value="Genomic_DNA"/>
</dbReference>
<dbReference type="GO" id="GO:0005886">
    <property type="term" value="C:plasma membrane"/>
    <property type="evidence" value="ECO:0007669"/>
    <property type="project" value="UniProtKB-SubCell"/>
</dbReference>
<keyword evidence="4 6" id="KW-1133">Transmembrane helix</keyword>
<reference evidence="7 8" key="1">
    <citation type="submission" date="2019-03" db="EMBL/GenBank/DDBJ databases">
        <title>Genomic Encyclopedia of Type Strains, Phase III (KMG-III): the genomes of soil and plant-associated and newly described type strains.</title>
        <authorList>
            <person name="Whitman W."/>
        </authorList>
    </citation>
    <scope>NUCLEOTIDE SEQUENCE [LARGE SCALE GENOMIC DNA]</scope>
    <source>
        <strain evidence="7 8">CECT 8301</strain>
    </source>
</reference>
<proteinExistence type="predicted"/>
<comment type="subcellular location">
    <subcellularLocation>
        <location evidence="1">Cell membrane</location>
        <topology evidence="1">Multi-pass membrane protein</topology>
    </subcellularLocation>
</comment>
<dbReference type="RefSeq" id="WP_133967834.1">
    <property type="nucleotide sequence ID" value="NZ_CANLRM010000002.1"/>
</dbReference>
<keyword evidence="3 6" id="KW-0812">Transmembrane</keyword>